<dbReference type="Proteomes" id="UP000770889">
    <property type="component" value="Unassembled WGS sequence"/>
</dbReference>
<dbReference type="AlphaFoldDB" id="A0A944MBN7"/>
<organism evidence="1 2">
    <name type="scientific">Candidatus Thiodiazotropha taylori</name>
    <dbReference type="NCBI Taxonomy" id="2792791"/>
    <lineage>
        <taxon>Bacteria</taxon>
        <taxon>Pseudomonadati</taxon>
        <taxon>Pseudomonadota</taxon>
        <taxon>Gammaproteobacteria</taxon>
        <taxon>Chromatiales</taxon>
        <taxon>Sedimenticolaceae</taxon>
        <taxon>Candidatus Thiodiazotropha</taxon>
    </lineage>
</organism>
<evidence type="ECO:0000313" key="2">
    <source>
        <dbReference type="Proteomes" id="UP000770889"/>
    </source>
</evidence>
<dbReference type="EMBL" id="JAHHGM010000010">
    <property type="protein sequence ID" value="MBT2989754.1"/>
    <property type="molecule type" value="Genomic_DNA"/>
</dbReference>
<reference evidence="1 2" key="1">
    <citation type="submission" date="2021-05" db="EMBL/GenBank/DDBJ databases">
        <title>Genetic and Functional Diversity in Clade A Lucinid endosymbionts from the Bahamas.</title>
        <authorList>
            <person name="Giani N.M."/>
            <person name="Engel A.S."/>
            <person name="Campbell B.J."/>
        </authorList>
    </citation>
    <scope>NUCLEOTIDE SEQUENCE [LARGE SCALE GENOMIC DNA]</scope>
    <source>
        <strain evidence="1">LUC16012Gg_MoonRockCtena</strain>
    </source>
</reference>
<evidence type="ECO:0008006" key="3">
    <source>
        <dbReference type="Google" id="ProtNLM"/>
    </source>
</evidence>
<protein>
    <recommendedName>
        <fullName evidence="3">RRM domain-containing protein</fullName>
    </recommendedName>
</protein>
<accession>A0A944MBN7</accession>
<sequence>MWIFYKHLPRGVSTKEIKKVTLRGTRPSWSLLPVTKKSAVKRTKIIRIKDLNSESTEYHAIVQVESPVLADTIIENLDGRTVNGLFLKPHRYHRRFPNRDRRIREQSTELDEERRKQDRRRNNLITRVLDIN</sequence>
<name>A0A944MBN7_9GAMM</name>
<proteinExistence type="predicted"/>
<evidence type="ECO:0000313" key="1">
    <source>
        <dbReference type="EMBL" id="MBT2989754.1"/>
    </source>
</evidence>
<gene>
    <name evidence="1" type="ORF">KME65_12395</name>
</gene>
<comment type="caution">
    <text evidence="1">The sequence shown here is derived from an EMBL/GenBank/DDBJ whole genome shotgun (WGS) entry which is preliminary data.</text>
</comment>